<evidence type="ECO:0000313" key="2">
    <source>
        <dbReference type="EMBL" id="KAK0620249.1"/>
    </source>
</evidence>
<organism evidence="2 3">
    <name type="scientific">Immersiella caudata</name>
    <dbReference type="NCBI Taxonomy" id="314043"/>
    <lineage>
        <taxon>Eukaryota</taxon>
        <taxon>Fungi</taxon>
        <taxon>Dikarya</taxon>
        <taxon>Ascomycota</taxon>
        <taxon>Pezizomycotina</taxon>
        <taxon>Sordariomycetes</taxon>
        <taxon>Sordariomycetidae</taxon>
        <taxon>Sordariales</taxon>
        <taxon>Lasiosphaeriaceae</taxon>
        <taxon>Immersiella</taxon>
    </lineage>
</organism>
<dbReference type="EMBL" id="JAULSU010000004">
    <property type="protein sequence ID" value="KAK0620249.1"/>
    <property type="molecule type" value="Genomic_DNA"/>
</dbReference>
<sequence>MKPPTHIFLALAFVVQAQDAVFTWASTAWISDDFSSSVTVQYGNTSVHPVPTSTASIHRVTSYINEAVASKNVNRTTWSTVMATAPLESRWDIAYTTGTTPPPTVTVEGTATETVWTSPTVATVTFAPTSCINGGAAPKSTFTEYTGEYKPFPGQITTTKTAWPTAVTTYYYQTASYRVFTFTGSTATFTSTATGTTYLSTTTLGTQTIDVNAVGRYYTRTRYRHTVTRTNRDHQLAYTTKPIEMACEAETRATVTRAAQCAPTNLIRERDGRGIEVRVPTANWTFPIGFPKTLIGIPGLDASACCQLCLDNKGCAASEWRDSWSGGCSLFFFNSPELNDTCGTVPLEYFADVWSLPEHTSFIQVGCGSLTYLGVRNQFCPSCKVD</sequence>
<evidence type="ECO:0008006" key="4">
    <source>
        <dbReference type="Google" id="ProtNLM"/>
    </source>
</evidence>
<keyword evidence="1" id="KW-0732">Signal</keyword>
<evidence type="ECO:0000313" key="3">
    <source>
        <dbReference type="Proteomes" id="UP001175000"/>
    </source>
</evidence>
<keyword evidence="3" id="KW-1185">Reference proteome</keyword>
<dbReference type="Proteomes" id="UP001175000">
    <property type="component" value="Unassembled WGS sequence"/>
</dbReference>
<name>A0AA39WRH3_9PEZI</name>
<comment type="caution">
    <text evidence="2">The sequence shown here is derived from an EMBL/GenBank/DDBJ whole genome shotgun (WGS) entry which is preliminary data.</text>
</comment>
<evidence type="ECO:0000256" key="1">
    <source>
        <dbReference type="SAM" id="SignalP"/>
    </source>
</evidence>
<proteinExistence type="predicted"/>
<accession>A0AA39WRH3</accession>
<dbReference type="AlphaFoldDB" id="A0AA39WRH3"/>
<reference evidence="2" key="1">
    <citation type="submission" date="2023-06" db="EMBL/GenBank/DDBJ databases">
        <title>Genome-scale phylogeny and comparative genomics of the fungal order Sordariales.</title>
        <authorList>
            <consortium name="Lawrence Berkeley National Laboratory"/>
            <person name="Hensen N."/>
            <person name="Bonometti L."/>
            <person name="Westerberg I."/>
            <person name="Brannstrom I.O."/>
            <person name="Guillou S."/>
            <person name="Cros-Aarteil S."/>
            <person name="Calhoun S."/>
            <person name="Haridas S."/>
            <person name="Kuo A."/>
            <person name="Mondo S."/>
            <person name="Pangilinan J."/>
            <person name="Riley R."/>
            <person name="Labutti K."/>
            <person name="Andreopoulos B."/>
            <person name="Lipzen A."/>
            <person name="Chen C."/>
            <person name="Yanf M."/>
            <person name="Daum C."/>
            <person name="Ng V."/>
            <person name="Clum A."/>
            <person name="Steindorff A."/>
            <person name="Ohm R."/>
            <person name="Martin F."/>
            <person name="Silar P."/>
            <person name="Natvig D."/>
            <person name="Lalanne C."/>
            <person name="Gautier V."/>
            <person name="Ament-Velasquez S.L."/>
            <person name="Kruys A."/>
            <person name="Hutchinson M.I."/>
            <person name="Powell A.J."/>
            <person name="Barry K."/>
            <person name="Miller A.N."/>
            <person name="Grigoriev I.V."/>
            <person name="Debuchy R."/>
            <person name="Gladieux P."/>
            <person name="Thoren M.H."/>
            <person name="Johannesson H."/>
        </authorList>
    </citation>
    <scope>NUCLEOTIDE SEQUENCE</scope>
    <source>
        <strain evidence="2">CBS 606.72</strain>
    </source>
</reference>
<feature type="chain" id="PRO_5041341886" description="Apple domain-containing protein" evidence="1">
    <location>
        <begin position="21"/>
        <end position="386"/>
    </location>
</feature>
<feature type="signal peptide" evidence="1">
    <location>
        <begin position="1"/>
        <end position="20"/>
    </location>
</feature>
<protein>
    <recommendedName>
        <fullName evidence="4">Apple domain-containing protein</fullName>
    </recommendedName>
</protein>
<gene>
    <name evidence="2" type="ORF">B0T14DRAFT_567016</name>
</gene>